<gene>
    <name evidence="2" type="ORF">DDR33_17405</name>
</gene>
<comment type="caution">
    <text evidence="2">The sequence shown here is derived from an EMBL/GenBank/DDBJ whole genome shotgun (WGS) entry which is preliminary data.</text>
</comment>
<evidence type="ECO:0000313" key="3">
    <source>
        <dbReference type="Proteomes" id="UP000245647"/>
    </source>
</evidence>
<dbReference type="AlphaFoldDB" id="A0A2U2PDV1"/>
<evidence type="ECO:0000259" key="1">
    <source>
        <dbReference type="Pfam" id="PF08244"/>
    </source>
</evidence>
<name>A0A2U2PDV1_9SPHI</name>
<proteinExistence type="predicted"/>
<dbReference type="OrthoDB" id="9759709at2"/>
<dbReference type="GO" id="GO:0005975">
    <property type="term" value="P:carbohydrate metabolic process"/>
    <property type="evidence" value="ECO:0007669"/>
    <property type="project" value="UniProtKB-ARBA"/>
</dbReference>
<dbReference type="Gene3D" id="2.60.120.560">
    <property type="entry name" value="Exo-inulinase, domain 1"/>
    <property type="match status" value="1"/>
</dbReference>
<dbReference type="InterPro" id="IPR013189">
    <property type="entry name" value="Glyco_hydro_32_C"/>
</dbReference>
<dbReference type="InterPro" id="IPR013320">
    <property type="entry name" value="ConA-like_dom_sf"/>
</dbReference>
<organism evidence="2 3">
    <name type="scientific">Pararcticibacter amylolyticus</name>
    <dbReference type="NCBI Taxonomy" id="2173175"/>
    <lineage>
        <taxon>Bacteria</taxon>
        <taxon>Pseudomonadati</taxon>
        <taxon>Bacteroidota</taxon>
        <taxon>Sphingobacteriia</taxon>
        <taxon>Sphingobacteriales</taxon>
        <taxon>Sphingobacteriaceae</taxon>
        <taxon>Pararcticibacter</taxon>
    </lineage>
</organism>
<evidence type="ECO:0000313" key="2">
    <source>
        <dbReference type="EMBL" id="PWG79299.1"/>
    </source>
</evidence>
<dbReference type="Pfam" id="PF08244">
    <property type="entry name" value="Glyco_hydro_32C"/>
    <property type="match status" value="1"/>
</dbReference>
<dbReference type="EMBL" id="QEAS01000015">
    <property type="protein sequence ID" value="PWG79299.1"/>
    <property type="molecule type" value="Genomic_DNA"/>
</dbReference>
<dbReference type="GO" id="GO:0004553">
    <property type="term" value="F:hydrolase activity, hydrolyzing O-glycosyl compounds"/>
    <property type="evidence" value="ECO:0007669"/>
    <property type="project" value="UniProtKB-ARBA"/>
</dbReference>
<keyword evidence="3" id="KW-1185">Reference proteome</keyword>
<reference evidence="2 3" key="1">
    <citation type="submission" date="2018-04" db="EMBL/GenBank/DDBJ databases">
        <title>Pedobacter chongqingensis sp. nov., isolated from a rottenly hemp rope.</title>
        <authorList>
            <person name="Cai Y."/>
        </authorList>
    </citation>
    <scope>NUCLEOTIDE SEQUENCE [LARGE SCALE GENOMIC DNA]</scope>
    <source>
        <strain evidence="2 3">FJ4-8</strain>
    </source>
</reference>
<dbReference type="RefSeq" id="WP_109417083.1">
    <property type="nucleotide sequence ID" value="NZ_QEAS01000015.1"/>
</dbReference>
<feature type="domain" description="Glycosyl hydrolase family 32 C-terminal" evidence="1">
    <location>
        <begin position="15"/>
        <end position="92"/>
    </location>
</feature>
<accession>A0A2U2PDV1</accession>
<dbReference type="SUPFAM" id="SSF49899">
    <property type="entry name" value="Concanavalin A-like lectins/glucanases"/>
    <property type="match status" value="1"/>
</dbReference>
<sequence>MSHHHYWSTLVQRFLFINRTKAHAGQSGFNPGFAGIAYAPRLTSALSGDLKLVVDASSVELFADQGLSVMTSLFFPRKLYQQLILKTSKGTVVKQLVLTPMKTIW</sequence>
<dbReference type="Proteomes" id="UP000245647">
    <property type="component" value="Unassembled WGS sequence"/>
</dbReference>
<protein>
    <recommendedName>
        <fullName evidence="1">Glycosyl hydrolase family 32 C-terminal domain-containing protein</fullName>
    </recommendedName>
</protein>